<feature type="region of interest" description="Disordered" evidence="7">
    <location>
        <begin position="1"/>
        <end position="34"/>
    </location>
</feature>
<keyword evidence="3" id="KW-0813">Transport</keyword>
<accession>A0A9P7VAR0</accession>
<dbReference type="PANTHER" id="PTHR12965">
    <property type="entry name" value="VACUOLAR PROTEIN SORTING 54"/>
    <property type="match status" value="1"/>
</dbReference>
<dbReference type="GO" id="GO:0015031">
    <property type="term" value="P:protein transport"/>
    <property type="evidence" value="ECO:0007669"/>
    <property type="project" value="UniProtKB-KW"/>
</dbReference>
<evidence type="ECO:0000256" key="1">
    <source>
        <dbReference type="ARBA" id="ARBA00004601"/>
    </source>
</evidence>
<evidence type="ECO:0000256" key="7">
    <source>
        <dbReference type="SAM" id="MobiDB-lite"/>
    </source>
</evidence>
<evidence type="ECO:0000313" key="9">
    <source>
        <dbReference type="EMBL" id="KAG7194591.1"/>
    </source>
</evidence>
<dbReference type="RefSeq" id="XP_043050138.1">
    <property type="nucleotide sequence ID" value="XM_043194941.1"/>
</dbReference>
<reference evidence="9" key="1">
    <citation type="submission" date="2021-03" db="EMBL/GenBank/DDBJ databases">
        <authorList>
            <person name="Palmer J.M."/>
        </authorList>
    </citation>
    <scope>NUCLEOTIDE SEQUENCE</scope>
    <source>
        <strain evidence="9">ARV_011</strain>
    </source>
</reference>
<feature type="compositionally biased region" description="Acidic residues" evidence="7">
    <location>
        <begin position="1262"/>
        <end position="1276"/>
    </location>
</feature>
<feature type="region of interest" description="Disordered" evidence="7">
    <location>
        <begin position="556"/>
        <end position="579"/>
    </location>
</feature>
<dbReference type="PANTHER" id="PTHR12965:SF0">
    <property type="entry name" value="VACUOLAR PROTEIN SORTING-ASSOCIATED PROTEIN 54"/>
    <property type="match status" value="1"/>
</dbReference>
<organism evidence="9 10">
    <name type="scientific">Scheffersomyces spartinae</name>
    <dbReference type="NCBI Taxonomy" id="45513"/>
    <lineage>
        <taxon>Eukaryota</taxon>
        <taxon>Fungi</taxon>
        <taxon>Dikarya</taxon>
        <taxon>Ascomycota</taxon>
        <taxon>Saccharomycotina</taxon>
        <taxon>Pichiomycetes</taxon>
        <taxon>Debaryomycetaceae</taxon>
        <taxon>Scheffersomyces</taxon>
    </lineage>
</organism>
<comment type="similarity">
    <text evidence="2">Belongs to the VPS54 family.</text>
</comment>
<evidence type="ECO:0000256" key="2">
    <source>
        <dbReference type="ARBA" id="ARBA00009150"/>
    </source>
</evidence>
<feature type="compositionally biased region" description="Basic and acidic residues" evidence="7">
    <location>
        <begin position="1087"/>
        <end position="1099"/>
    </location>
</feature>
<comment type="caution">
    <text evidence="9">The sequence shown here is derived from an EMBL/GenBank/DDBJ whole genome shotgun (WGS) entry which is preliminary data.</text>
</comment>
<protein>
    <recommendedName>
        <fullName evidence="8">Vacuolar protein sorting-associated protein 54 C-terminal domain-containing protein</fullName>
    </recommendedName>
</protein>
<sequence length="1293" mass="145892">MSVDQSDNHQSTTNGQQMLPTDISPSFDTESVNGNISLNDDLTIMSETSYSNGLHVPRSGSVVSRRTSTETESVFLSLGFFQSLYGGNEALNNNRKEEFSPLGPNSIFELTYASDQARQRHNKPPRVSVTINGGQTVVNNLRVPTTKDIPPILLLKLKHKVSSASLESLYDAKMFDAYKSFELSYNSLTEVSLQKLSQDNTTNTTNNGSRIDSTTSSTSNFDTYILDSNDNNQVKTTTMGIPDVYFDSDFRLDNSRVFKKVIENAKILPDENLASHDEYLVNNTNLQEKISQYLDIVEVELIQEISKSSESFFGTFESIEGMRTKSETCKSKFESIMTKLHKLKSEQAERGMKIVENLQKKKDVERLESALLQIKYVQSYFHLAQRSFGESKYSDCLKQVIMVEHLLNGIEKADCQDVDILELYPKLPYPMQTLLHLPAFIHLRNDLEMLKKECSINYINDFIHLLVEDLRQHCASVSSQETINRIYLSINKSKKLDRPINLTYQTISSSSKELLAGYIKNLIKSGYLVPAYDSYQDRIVTEIKSIIKTYLPSNRMESEGSQSSSRQSPAPVELSGSNNNQGSLSLSIKALTPREFECMLQTTYAQLSECLRRLTSHQKVLLDLSLSNIPSSSTIDFMSLDISNAIGKAIEICQIRLTKIINVRLEQNADLPLLMYLKLYALTSAFLQECEQISPMTMANSQGSLGEWFKNHMVYFVHKHHLNSMKLMINYTDKETWREVTSPEQIAKTQGQIQEIIGYSQYIESENKSTGFDGSEWLKTLDLYEDNDNKSDETVSTSKLEASTKVTINDEIFVVPMLIPLNMNLLREYVMISKVFHQYSSQIVTQLLNFFKLLNSKVSQAILNAGATRTAGLKHITTKHIAICIQAIEFYILVIPLFETIFRNVPITPASNPNAEPLTFPLVLSNYKDHENELFSKLVSIMHDRIVSHCNSIVSIDWSVPLKPATHSKTNKYAQQCHPYMETLVNETNTVTRVLMKYLPEIKHTLILLQIFDDYRKMLVECYCTKLPQFKNFDEKQAVLKDIDYFRVNLCEVPGYGNSGQIIWENVNALSTIEDEEMDRKMRANFENEAKAPDTKEDSNSTDTGNDLKDKEPEPVTESKPEPEKADAVVTEKAKEPEPAVTESDGLVTETDSLNANEAVTAPESVKADTVGTEAEPEKVDVNLEDDKEELQGISEQIHSDKKLDQTEDEPKEEVLGSIVEEVAVEEPLDGLGTKVGEPAGELVVDSNTKDEIQDASTAEQEAIDTEAEVEEEADDNTERTHDDISTEESNVQ</sequence>
<dbReference type="InterPro" id="IPR039745">
    <property type="entry name" value="Vps54"/>
</dbReference>
<dbReference type="Proteomes" id="UP000790833">
    <property type="component" value="Unassembled WGS sequence"/>
</dbReference>
<feature type="domain" description="Vacuolar protein sorting-associated protein 54 C-terminal" evidence="8">
    <location>
        <begin position="811"/>
        <end position="945"/>
    </location>
</feature>
<dbReference type="GeneID" id="66117641"/>
<evidence type="ECO:0000256" key="3">
    <source>
        <dbReference type="ARBA" id="ARBA00022448"/>
    </source>
</evidence>
<dbReference type="GO" id="GO:0006896">
    <property type="term" value="P:Golgi to vacuole transport"/>
    <property type="evidence" value="ECO:0007669"/>
    <property type="project" value="TreeGrafter"/>
</dbReference>
<keyword evidence="4" id="KW-0653">Protein transport</keyword>
<comment type="subcellular location">
    <subcellularLocation>
        <location evidence="1">Golgi apparatus</location>
        <location evidence="1">trans-Golgi network</location>
    </subcellularLocation>
</comment>
<dbReference type="Pfam" id="PF07928">
    <property type="entry name" value="Vps54"/>
    <property type="match status" value="1"/>
</dbReference>
<evidence type="ECO:0000256" key="5">
    <source>
        <dbReference type="ARBA" id="ARBA00023034"/>
    </source>
</evidence>
<keyword evidence="10" id="KW-1185">Reference proteome</keyword>
<dbReference type="EMBL" id="JAHMUF010000006">
    <property type="protein sequence ID" value="KAG7194591.1"/>
    <property type="molecule type" value="Genomic_DNA"/>
</dbReference>
<name>A0A9P7VAR0_9ASCO</name>
<proteinExistence type="inferred from homology"/>
<feature type="region of interest" description="Disordered" evidence="7">
    <location>
        <begin position="1087"/>
        <end position="1186"/>
    </location>
</feature>
<gene>
    <name evidence="9" type="ORF">KQ657_004267</name>
</gene>
<dbReference type="GO" id="GO:0005829">
    <property type="term" value="C:cytosol"/>
    <property type="evidence" value="ECO:0007669"/>
    <property type="project" value="GOC"/>
</dbReference>
<dbReference type="GO" id="GO:0000938">
    <property type="term" value="C:GARP complex"/>
    <property type="evidence" value="ECO:0007669"/>
    <property type="project" value="InterPro"/>
</dbReference>
<feature type="region of interest" description="Disordered" evidence="7">
    <location>
        <begin position="1245"/>
        <end position="1293"/>
    </location>
</feature>
<feature type="compositionally biased region" description="Basic and acidic residues" evidence="7">
    <location>
        <begin position="1106"/>
        <end position="1138"/>
    </location>
</feature>
<dbReference type="GO" id="GO:0019905">
    <property type="term" value="F:syntaxin binding"/>
    <property type="evidence" value="ECO:0007669"/>
    <property type="project" value="TreeGrafter"/>
</dbReference>
<dbReference type="OrthoDB" id="10259024at2759"/>
<keyword evidence="6" id="KW-0175">Coiled coil</keyword>
<evidence type="ECO:0000256" key="4">
    <source>
        <dbReference type="ARBA" id="ARBA00022927"/>
    </source>
</evidence>
<evidence type="ECO:0000313" key="10">
    <source>
        <dbReference type="Proteomes" id="UP000790833"/>
    </source>
</evidence>
<keyword evidence="5" id="KW-0333">Golgi apparatus</keyword>
<evidence type="ECO:0000259" key="8">
    <source>
        <dbReference type="Pfam" id="PF07928"/>
    </source>
</evidence>
<evidence type="ECO:0000256" key="6">
    <source>
        <dbReference type="ARBA" id="ARBA00023054"/>
    </source>
</evidence>
<dbReference type="InterPro" id="IPR012501">
    <property type="entry name" value="Vps54_C"/>
</dbReference>
<dbReference type="GO" id="GO:0042147">
    <property type="term" value="P:retrograde transport, endosome to Golgi"/>
    <property type="evidence" value="ECO:0007669"/>
    <property type="project" value="InterPro"/>
</dbReference>